<accession>A0A1I7TPD1</accession>
<evidence type="ECO:0000313" key="2">
    <source>
        <dbReference type="WBParaSite" id="Csp11.Scaffold629.g10447.t1"/>
    </source>
</evidence>
<evidence type="ECO:0000313" key="1">
    <source>
        <dbReference type="Proteomes" id="UP000095282"/>
    </source>
</evidence>
<dbReference type="WBParaSite" id="Csp11.Scaffold629.g10447.t1">
    <property type="protein sequence ID" value="Csp11.Scaffold629.g10447.t1"/>
    <property type="gene ID" value="Csp11.Scaffold629.g10447"/>
</dbReference>
<sequence length="72" mass="8865">MTRFLDILHQYRVENVKSRRNPHGGLEFFRVERFIQRILRIGEQPIDIHDIREMQMMQREDALHMLWSIMGE</sequence>
<organism evidence="1 2">
    <name type="scientific">Caenorhabditis tropicalis</name>
    <dbReference type="NCBI Taxonomy" id="1561998"/>
    <lineage>
        <taxon>Eukaryota</taxon>
        <taxon>Metazoa</taxon>
        <taxon>Ecdysozoa</taxon>
        <taxon>Nematoda</taxon>
        <taxon>Chromadorea</taxon>
        <taxon>Rhabditida</taxon>
        <taxon>Rhabditina</taxon>
        <taxon>Rhabditomorpha</taxon>
        <taxon>Rhabditoidea</taxon>
        <taxon>Rhabditidae</taxon>
        <taxon>Peloderinae</taxon>
        <taxon>Caenorhabditis</taxon>
    </lineage>
</organism>
<proteinExistence type="predicted"/>
<dbReference type="Proteomes" id="UP000095282">
    <property type="component" value="Unplaced"/>
</dbReference>
<protein>
    <submittedName>
        <fullName evidence="2">DUF1127 domain-containing protein</fullName>
    </submittedName>
</protein>
<dbReference type="AlphaFoldDB" id="A0A1I7TPD1"/>
<keyword evidence="1" id="KW-1185">Reference proteome</keyword>
<reference evidence="2" key="1">
    <citation type="submission" date="2016-11" db="UniProtKB">
        <authorList>
            <consortium name="WormBaseParasite"/>
        </authorList>
    </citation>
    <scope>IDENTIFICATION</scope>
</reference>
<name>A0A1I7TPD1_9PELO</name>